<evidence type="ECO:0000259" key="2">
    <source>
        <dbReference type="Pfam" id="PF00149"/>
    </source>
</evidence>
<sequence>MADRTAVPPSPVTDADFHALEYRNEVPPTKGIRSISNRRKAFIAAIVVLAVAAVVTLCVVLTQSDDDDDATDSSTLVTTTSSLELPHVAVANVTMVSASSDDDSKDRCVELEWAPTGVDWETSGSAVYYLCMQQSVEATTRDEDVGTVNLDDVSVIRRVVIVSDADSCPSNMQMVVNPSSNVFVCAEFVSASTAFDTQQYVVDLMTTTESFYNHDTPGWITWPMDLKMESSASSVYLSVRYPVRPIVALEVLTTVATDSIYSSCEELAPQGEWETPGFVLKSTASNSDSSDVIVCAQRPLANATNSSLTVLTDLTVVLPTDSCPEAASNVTTTEITSDEIKLCAEWGVVEFDDDGTNSTRSVSSQATSSFVAELALYEMAESEAEDFNASSTIPGDWVVIGNESTGTVQTFFLARKFEPYVLNTASSNSGSAGSSDNEVSSSVEAVASSSSEELSFKVLQIADMHLTGNPDYPCSSGPDSIPANILAAASVIAEQLREESNSSSSASAGEDSDPMYNECREAVTVAFLDELLDIEQPDFVVFTGDNVQTDLDTTMHTFAMSIFTARVESRGIPWSAVFGNHDTEGGLTREEMLELMTEGKQYSHVKYGPRDIGGVGNYEVNVVAPTSGPWGEQGSTVFRMYFLDSHSTIDTATYPLVNDPNDYDWIKETQIEFYRELAQSHIAEETGNSSENSSVPAVMYYHIPLPEYGLASPLNRIGDKYEETASAAVNSGLFSALLEVGDVKATFVGHDHINEYCYLRQGIQLCYGGGIGLGRAYGLTDFERRARVLEWTFNANQTRTLQSWKRNLADPTQIQSPEVLYSE</sequence>
<proteinExistence type="predicted"/>
<evidence type="ECO:0000313" key="4">
    <source>
        <dbReference type="Proteomes" id="UP001165121"/>
    </source>
</evidence>
<keyword evidence="1" id="KW-0812">Transmembrane</keyword>
<reference evidence="3" key="1">
    <citation type="submission" date="2023-04" db="EMBL/GenBank/DDBJ databases">
        <title>Phytophthora fragariaefolia NBRC 109709.</title>
        <authorList>
            <person name="Ichikawa N."/>
            <person name="Sato H."/>
            <person name="Tonouchi N."/>
        </authorList>
    </citation>
    <scope>NUCLEOTIDE SEQUENCE</scope>
    <source>
        <strain evidence="3">NBRC 109709</strain>
    </source>
</reference>
<dbReference type="CDD" id="cd07383">
    <property type="entry name" value="MPP_Dcr2"/>
    <property type="match status" value="1"/>
</dbReference>
<keyword evidence="1" id="KW-0472">Membrane</keyword>
<feature type="domain" description="Calcineurin-like phosphoesterase" evidence="2">
    <location>
        <begin position="456"/>
        <end position="753"/>
    </location>
</feature>
<protein>
    <submittedName>
        <fullName evidence="3">Unnamed protein product</fullName>
    </submittedName>
</protein>
<dbReference type="InterPro" id="IPR029052">
    <property type="entry name" value="Metallo-depent_PP-like"/>
</dbReference>
<dbReference type="FunFam" id="3.60.21.10:FF:000170">
    <property type="entry name" value="Metallophosphoesterase, phosphate-repressible"/>
    <property type="match status" value="1"/>
</dbReference>
<feature type="transmembrane region" description="Helical" evidence="1">
    <location>
        <begin position="41"/>
        <end position="62"/>
    </location>
</feature>
<gene>
    <name evidence="3" type="ORF">Pfra01_001265800</name>
</gene>
<dbReference type="EMBL" id="BSXT01001288">
    <property type="protein sequence ID" value="GMF40809.1"/>
    <property type="molecule type" value="Genomic_DNA"/>
</dbReference>
<dbReference type="Pfam" id="PF00149">
    <property type="entry name" value="Metallophos"/>
    <property type="match status" value="1"/>
</dbReference>
<keyword evidence="4" id="KW-1185">Reference proteome</keyword>
<dbReference type="OrthoDB" id="783096at2759"/>
<organism evidence="3 4">
    <name type="scientific">Phytophthora fragariaefolia</name>
    <dbReference type="NCBI Taxonomy" id="1490495"/>
    <lineage>
        <taxon>Eukaryota</taxon>
        <taxon>Sar</taxon>
        <taxon>Stramenopiles</taxon>
        <taxon>Oomycota</taxon>
        <taxon>Peronosporomycetes</taxon>
        <taxon>Peronosporales</taxon>
        <taxon>Peronosporaceae</taxon>
        <taxon>Phytophthora</taxon>
    </lineage>
</organism>
<evidence type="ECO:0000256" key="1">
    <source>
        <dbReference type="SAM" id="Phobius"/>
    </source>
</evidence>
<comment type="caution">
    <text evidence="3">The sequence shown here is derived from an EMBL/GenBank/DDBJ whole genome shotgun (WGS) entry which is preliminary data.</text>
</comment>
<dbReference type="AlphaFoldDB" id="A0A9W7CS40"/>
<dbReference type="PANTHER" id="PTHR32440:SF0">
    <property type="entry name" value="PHOSPHATASE DCR2-RELATED"/>
    <property type="match status" value="1"/>
</dbReference>
<dbReference type="InterPro" id="IPR004843">
    <property type="entry name" value="Calcineurin-like_PHP"/>
</dbReference>
<dbReference type="Gene3D" id="3.60.21.10">
    <property type="match status" value="1"/>
</dbReference>
<dbReference type="GO" id="GO:0005737">
    <property type="term" value="C:cytoplasm"/>
    <property type="evidence" value="ECO:0007669"/>
    <property type="project" value="TreeGrafter"/>
</dbReference>
<evidence type="ECO:0000313" key="3">
    <source>
        <dbReference type="EMBL" id="GMF40809.1"/>
    </source>
</evidence>
<keyword evidence="1" id="KW-1133">Transmembrane helix</keyword>
<dbReference type="Proteomes" id="UP001165121">
    <property type="component" value="Unassembled WGS sequence"/>
</dbReference>
<accession>A0A9W7CS40</accession>
<name>A0A9W7CS40_9STRA</name>
<dbReference type="PANTHER" id="PTHR32440">
    <property type="entry name" value="PHOSPHATASE DCR2-RELATED-RELATED"/>
    <property type="match status" value="1"/>
</dbReference>
<dbReference type="GO" id="GO:0016788">
    <property type="term" value="F:hydrolase activity, acting on ester bonds"/>
    <property type="evidence" value="ECO:0007669"/>
    <property type="project" value="TreeGrafter"/>
</dbReference>
<dbReference type="SUPFAM" id="SSF56300">
    <property type="entry name" value="Metallo-dependent phosphatases"/>
    <property type="match status" value="1"/>
</dbReference>